<accession>A0ABS0HLT3</accession>
<dbReference type="InterPro" id="IPR042557">
    <property type="entry name" value="SCO4226"/>
</dbReference>
<name>A0ABS0HLT3_9HYPH</name>
<dbReference type="Gene3D" id="3.30.70.1230">
    <property type="entry name" value="Nucleotide cyclase"/>
    <property type="match status" value="1"/>
</dbReference>
<dbReference type="CDD" id="cd07302">
    <property type="entry name" value="CHD"/>
    <property type="match status" value="1"/>
</dbReference>
<dbReference type="Pfam" id="PF14026">
    <property type="entry name" value="SCO4226-like"/>
    <property type="match status" value="1"/>
</dbReference>
<dbReference type="RefSeq" id="WP_196262558.1">
    <property type="nucleotide sequence ID" value="NZ_JADQDN010000001.1"/>
</dbReference>
<proteinExistence type="predicted"/>
<dbReference type="PANTHER" id="PTHR43081:SF1">
    <property type="entry name" value="ADENYLATE CYCLASE, TERMINAL-DIFFERENTIATION SPECIFIC"/>
    <property type="match status" value="1"/>
</dbReference>
<dbReference type="PANTHER" id="PTHR43081">
    <property type="entry name" value="ADENYLATE CYCLASE, TERMINAL-DIFFERENTIATION SPECIFIC-RELATED"/>
    <property type="match status" value="1"/>
</dbReference>
<dbReference type="Proteomes" id="UP000611708">
    <property type="component" value="Unassembled WGS sequence"/>
</dbReference>
<dbReference type="EMBL" id="JADQDN010000001">
    <property type="protein sequence ID" value="MBF9194444.1"/>
    <property type="molecule type" value="Genomic_DNA"/>
</dbReference>
<dbReference type="InterPro" id="IPR029787">
    <property type="entry name" value="Nucleotide_cyclase"/>
</dbReference>
<dbReference type="InterPro" id="IPR050697">
    <property type="entry name" value="Adenylyl/Guanylyl_Cyclase_3/4"/>
</dbReference>
<sequence length="270" mass="29436">MPIYLDRHDLKGLTAADIAEAHRKDLDVQGRYGVRFLTYWFDDTRGTAFCLIDAPDIDTAMRVHDEAHGEIARDVIEVDLSAVEAFLGRISDPEPAGHCCDGRVDPALRTIMFTDIVDSTAMTARLGDVRAVEMVRAHDAIVRRALHNKGGREVKHTGDGIMAAFDDAAAAVDCARAIQQAFEAFNLASREKLQVRIGLDAGEPVADHNDLFGATVQMAARLCQSAEPNSIVVSETLSGLVPDRSRLVSLGPRALKGFAQPVEAYEVAWR</sequence>
<dbReference type="Gene3D" id="3.30.70.3090">
    <property type="entry name" value="ORF SCO4226, nickel-binding ferredoxin-like monomer"/>
    <property type="match status" value="1"/>
</dbReference>
<dbReference type="SUPFAM" id="SSF55073">
    <property type="entry name" value="Nucleotide cyclase"/>
    <property type="match status" value="1"/>
</dbReference>
<keyword evidence="3" id="KW-1185">Reference proteome</keyword>
<reference evidence="2 3" key="1">
    <citation type="submission" date="2020-11" db="EMBL/GenBank/DDBJ databases">
        <authorList>
            <person name="Kim M.K."/>
        </authorList>
    </citation>
    <scope>NUCLEOTIDE SEQUENCE [LARGE SCALE GENOMIC DNA]</scope>
    <source>
        <strain evidence="2 3">BT290</strain>
    </source>
</reference>
<dbReference type="PROSITE" id="PS50125">
    <property type="entry name" value="GUANYLATE_CYCLASE_2"/>
    <property type="match status" value="1"/>
</dbReference>
<dbReference type="SMART" id="SM00044">
    <property type="entry name" value="CYCc"/>
    <property type="match status" value="1"/>
</dbReference>
<organism evidence="2 3">
    <name type="scientific">Microvirga terrestris</name>
    <dbReference type="NCBI Taxonomy" id="2791024"/>
    <lineage>
        <taxon>Bacteria</taxon>
        <taxon>Pseudomonadati</taxon>
        <taxon>Pseudomonadota</taxon>
        <taxon>Alphaproteobacteria</taxon>
        <taxon>Hyphomicrobiales</taxon>
        <taxon>Methylobacteriaceae</taxon>
        <taxon>Microvirga</taxon>
    </lineage>
</organism>
<comment type="caution">
    <text evidence="2">The sequence shown here is derived from an EMBL/GenBank/DDBJ whole genome shotgun (WGS) entry which is preliminary data.</text>
</comment>
<dbReference type="InterPro" id="IPR025336">
    <property type="entry name" value="SCO4226-like"/>
</dbReference>
<evidence type="ECO:0000259" key="1">
    <source>
        <dbReference type="PROSITE" id="PS50125"/>
    </source>
</evidence>
<gene>
    <name evidence="2" type="ORF">I2H36_00195</name>
</gene>
<protein>
    <submittedName>
        <fullName evidence="2">DUF4242 domain-containing protein</fullName>
    </submittedName>
</protein>
<feature type="domain" description="Guanylate cyclase" evidence="1">
    <location>
        <begin position="110"/>
        <end position="223"/>
    </location>
</feature>
<evidence type="ECO:0000313" key="2">
    <source>
        <dbReference type="EMBL" id="MBF9194444.1"/>
    </source>
</evidence>
<dbReference type="InterPro" id="IPR001054">
    <property type="entry name" value="A/G_cyclase"/>
</dbReference>
<dbReference type="Pfam" id="PF00211">
    <property type="entry name" value="Guanylate_cyc"/>
    <property type="match status" value="1"/>
</dbReference>
<evidence type="ECO:0000313" key="3">
    <source>
        <dbReference type="Proteomes" id="UP000611708"/>
    </source>
</evidence>